<organism evidence="2 3">
    <name type="scientific">Oceanobacillus indicireducens</name>
    <dbReference type="NCBI Taxonomy" id="1004261"/>
    <lineage>
        <taxon>Bacteria</taxon>
        <taxon>Bacillati</taxon>
        <taxon>Bacillota</taxon>
        <taxon>Bacilli</taxon>
        <taxon>Bacillales</taxon>
        <taxon>Bacillaceae</taxon>
        <taxon>Oceanobacillus</taxon>
    </lineage>
</organism>
<reference evidence="2" key="1">
    <citation type="journal article" date="2014" name="Int. J. Syst. Evol. Microbiol.">
        <title>Complete genome sequence of Corynebacterium casei LMG S-19264T (=DSM 44701T), isolated from a smear-ripened cheese.</title>
        <authorList>
            <consortium name="US DOE Joint Genome Institute (JGI-PGF)"/>
            <person name="Walter F."/>
            <person name="Albersmeier A."/>
            <person name="Kalinowski J."/>
            <person name="Ruckert C."/>
        </authorList>
    </citation>
    <scope>NUCLEOTIDE SEQUENCE</scope>
    <source>
        <strain evidence="2">JCM 17251</strain>
    </source>
</reference>
<name>A0A918CZ08_9BACI</name>
<protein>
    <submittedName>
        <fullName evidence="2">Cell division protein FtsK</fullName>
    </submittedName>
</protein>
<dbReference type="EMBL" id="BMOS01000002">
    <property type="protein sequence ID" value="GGN50888.1"/>
    <property type="molecule type" value="Genomic_DNA"/>
</dbReference>
<dbReference type="AlphaFoldDB" id="A0A918CZ08"/>
<evidence type="ECO:0000313" key="3">
    <source>
        <dbReference type="Proteomes" id="UP000624041"/>
    </source>
</evidence>
<comment type="caution">
    <text evidence="2">The sequence shown here is derived from an EMBL/GenBank/DDBJ whole genome shotgun (WGS) entry which is preliminary data.</text>
</comment>
<dbReference type="GO" id="GO:0051301">
    <property type="term" value="P:cell division"/>
    <property type="evidence" value="ECO:0007669"/>
    <property type="project" value="UniProtKB-KW"/>
</dbReference>
<accession>A0A918CZ08</accession>
<dbReference type="RefSeq" id="WP_188855882.1">
    <property type="nucleotide sequence ID" value="NZ_BMOS01000002.1"/>
</dbReference>
<feature type="chain" id="PRO_5039633116" evidence="1">
    <location>
        <begin position="22"/>
        <end position="202"/>
    </location>
</feature>
<keyword evidence="1" id="KW-0732">Signal</keyword>
<gene>
    <name evidence="2" type="primary">ypjP</name>
    <name evidence="2" type="ORF">GCM10007971_04910</name>
</gene>
<keyword evidence="2" id="KW-0131">Cell cycle</keyword>
<reference evidence="2" key="2">
    <citation type="submission" date="2020-09" db="EMBL/GenBank/DDBJ databases">
        <authorList>
            <person name="Sun Q."/>
            <person name="Ohkuma M."/>
        </authorList>
    </citation>
    <scope>NUCLEOTIDE SEQUENCE</scope>
    <source>
        <strain evidence="2">JCM 17251</strain>
    </source>
</reference>
<feature type="signal peptide" evidence="1">
    <location>
        <begin position="1"/>
        <end position="21"/>
    </location>
</feature>
<evidence type="ECO:0000256" key="1">
    <source>
        <dbReference type="SAM" id="SignalP"/>
    </source>
</evidence>
<evidence type="ECO:0000313" key="2">
    <source>
        <dbReference type="EMBL" id="GGN50888.1"/>
    </source>
</evidence>
<dbReference type="InterPro" id="IPR025616">
    <property type="entry name" value="YpjP"/>
</dbReference>
<dbReference type="Proteomes" id="UP000624041">
    <property type="component" value="Unassembled WGS sequence"/>
</dbReference>
<dbReference type="Pfam" id="PF14005">
    <property type="entry name" value="YpjP"/>
    <property type="match status" value="1"/>
</dbReference>
<keyword evidence="2" id="KW-0132">Cell division</keyword>
<sequence>MKLWMKKALVALIAIATLGMYTPTSLLEIEAEDNKDTFSSKAEFDQATEVRASEATFESYETMLEVETEPDYLRELQEQAKIQSMLKFGPRIAEQVEDEFSAVILPKMESVLEELAAEAGDEAVRYYGITEQPAKGYGERIFHVTDYRTEEDVVQFHVRRDNRPLEGYYFNFHYHLQNDDFREHHNLGEIYWDKNTPPKWMA</sequence>
<proteinExistence type="predicted"/>
<keyword evidence="3" id="KW-1185">Reference proteome</keyword>